<evidence type="ECO:0000313" key="7">
    <source>
        <dbReference type="Proteomes" id="UP000015531"/>
    </source>
</evidence>
<dbReference type="eggNOG" id="COG1309">
    <property type="taxonomic scope" value="Bacteria"/>
</dbReference>
<dbReference type="GO" id="GO:0000976">
    <property type="term" value="F:transcription cis-regulatory region binding"/>
    <property type="evidence" value="ECO:0007669"/>
    <property type="project" value="TreeGrafter"/>
</dbReference>
<organism evidence="6 7">
    <name type="scientific">Sphingobium lactosutens DS20</name>
    <dbReference type="NCBI Taxonomy" id="1331060"/>
    <lineage>
        <taxon>Bacteria</taxon>
        <taxon>Pseudomonadati</taxon>
        <taxon>Pseudomonadota</taxon>
        <taxon>Alphaproteobacteria</taxon>
        <taxon>Sphingomonadales</taxon>
        <taxon>Sphingomonadaceae</taxon>
        <taxon>Sphingobium</taxon>
    </lineage>
</organism>
<dbReference type="SUPFAM" id="SSF46689">
    <property type="entry name" value="Homeodomain-like"/>
    <property type="match status" value="1"/>
</dbReference>
<dbReference type="Pfam" id="PF00440">
    <property type="entry name" value="TetR_N"/>
    <property type="match status" value="1"/>
</dbReference>
<dbReference type="InterPro" id="IPR050109">
    <property type="entry name" value="HTH-type_TetR-like_transc_reg"/>
</dbReference>
<evidence type="ECO:0000259" key="5">
    <source>
        <dbReference type="PROSITE" id="PS50977"/>
    </source>
</evidence>
<dbReference type="InterPro" id="IPR009057">
    <property type="entry name" value="Homeodomain-like_sf"/>
</dbReference>
<proteinExistence type="predicted"/>
<feature type="domain" description="HTH tetR-type" evidence="5">
    <location>
        <begin position="17"/>
        <end position="77"/>
    </location>
</feature>
<dbReference type="PROSITE" id="PS50977">
    <property type="entry name" value="HTH_TETR_2"/>
    <property type="match status" value="1"/>
</dbReference>
<feature type="DNA-binding region" description="H-T-H motif" evidence="4">
    <location>
        <begin position="40"/>
        <end position="59"/>
    </location>
</feature>
<dbReference type="FunFam" id="1.10.10.60:FF:000141">
    <property type="entry name" value="TetR family transcriptional regulator"/>
    <property type="match status" value="1"/>
</dbReference>
<keyword evidence="7" id="KW-1185">Reference proteome</keyword>
<dbReference type="SUPFAM" id="SSF48498">
    <property type="entry name" value="Tetracyclin repressor-like, C-terminal domain"/>
    <property type="match status" value="1"/>
</dbReference>
<gene>
    <name evidence="6" type="ORF">RLDS_03795</name>
</gene>
<keyword evidence="1" id="KW-0805">Transcription regulation</keyword>
<dbReference type="PRINTS" id="PR00455">
    <property type="entry name" value="HTHTETR"/>
</dbReference>
<keyword evidence="2 4" id="KW-0238">DNA-binding</keyword>
<dbReference type="InterPro" id="IPR001647">
    <property type="entry name" value="HTH_TetR"/>
</dbReference>
<dbReference type="OrthoDB" id="9816431at2"/>
<evidence type="ECO:0000256" key="1">
    <source>
        <dbReference type="ARBA" id="ARBA00023015"/>
    </source>
</evidence>
<protein>
    <recommendedName>
        <fullName evidence="5">HTH tetR-type domain-containing protein</fullName>
    </recommendedName>
</protein>
<name>T0J093_9SPHN</name>
<dbReference type="PANTHER" id="PTHR30055">
    <property type="entry name" value="HTH-TYPE TRANSCRIPTIONAL REGULATOR RUTR"/>
    <property type="match status" value="1"/>
</dbReference>
<dbReference type="InterPro" id="IPR036271">
    <property type="entry name" value="Tet_transcr_reg_TetR-rel_C_sf"/>
</dbReference>
<accession>T0J093</accession>
<dbReference type="AlphaFoldDB" id="T0J093"/>
<dbReference type="EMBL" id="ATDP01000068">
    <property type="protein sequence ID" value="EQB17570.1"/>
    <property type="molecule type" value="Genomic_DNA"/>
</dbReference>
<dbReference type="RefSeq" id="WP_020817748.1">
    <property type="nucleotide sequence ID" value="NZ_ATDP01000068.1"/>
</dbReference>
<dbReference type="GO" id="GO:0003700">
    <property type="term" value="F:DNA-binding transcription factor activity"/>
    <property type="evidence" value="ECO:0007669"/>
    <property type="project" value="TreeGrafter"/>
</dbReference>
<dbReference type="Pfam" id="PF14246">
    <property type="entry name" value="TetR_C_7"/>
    <property type="match status" value="1"/>
</dbReference>
<dbReference type="PANTHER" id="PTHR30055:SF234">
    <property type="entry name" value="HTH-TYPE TRANSCRIPTIONAL REGULATOR BETI"/>
    <property type="match status" value="1"/>
</dbReference>
<keyword evidence="3" id="KW-0804">Transcription</keyword>
<dbReference type="Gene3D" id="1.10.357.10">
    <property type="entry name" value="Tetracycline Repressor, domain 2"/>
    <property type="match status" value="1"/>
</dbReference>
<sequence>MPRNLDGEAPRRGIKREERRCAIVTIAQRHFAEHGFGGASMSAIAAEIGGSKATLWAYFQSKEDLFAAALSAWLDEIEPRSVAPSQGDARQRLIDYCTAFMSAMLTPVAETIFRLIVAEGQRFPELGRAYYRRVLLAHHLMLSELLEGQLRAGRLLPRSRAPSSLRAAEQLLEICMCRLLVRRVCGLELDSSADAIAREAAEAVDMFLHGYGSRPRRAR</sequence>
<evidence type="ECO:0000256" key="2">
    <source>
        <dbReference type="ARBA" id="ARBA00023125"/>
    </source>
</evidence>
<comment type="caution">
    <text evidence="6">The sequence shown here is derived from an EMBL/GenBank/DDBJ whole genome shotgun (WGS) entry which is preliminary data.</text>
</comment>
<dbReference type="Proteomes" id="UP000015531">
    <property type="component" value="Unassembled WGS sequence"/>
</dbReference>
<evidence type="ECO:0000256" key="4">
    <source>
        <dbReference type="PROSITE-ProRule" id="PRU00335"/>
    </source>
</evidence>
<evidence type="ECO:0000313" key="6">
    <source>
        <dbReference type="EMBL" id="EQB17570.1"/>
    </source>
</evidence>
<dbReference type="PATRIC" id="fig|1331060.3.peg.686"/>
<dbReference type="InterPro" id="IPR039536">
    <property type="entry name" value="TetR_C_Proteobacteria"/>
</dbReference>
<reference evidence="6 7" key="1">
    <citation type="journal article" date="2013" name="Genome Announc.">
        <title>Draft Genome Sequence of Sphingobium lactosutens Strain DS20T, Isolated from a Hexachlorocyclohexane Dumpsite.</title>
        <authorList>
            <person name="Kumar R."/>
            <person name="Dwivedi V."/>
            <person name="Negi V."/>
            <person name="Khurana J.P."/>
            <person name="Lal R."/>
        </authorList>
    </citation>
    <scope>NUCLEOTIDE SEQUENCE [LARGE SCALE GENOMIC DNA]</scope>
    <source>
        <strain evidence="6 7">DS20</strain>
    </source>
</reference>
<evidence type="ECO:0000256" key="3">
    <source>
        <dbReference type="ARBA" id="ARBA00023163"/>
    </source>
</evidence>